<organism evidence="2 3">
    <name type="scientific">Mesorhizobium atlanticum</name>
    <dbReference type="NCBI Taxonomy" id="2233532"/>
    <lineage>
        <taxon>Bacteria</taxon>
        <taxon>Pseudomonadati</taxon>
        <taxon>Pseudomonadota</taxon>
        <taxon>Alphaproteobacteria</taxon>
        <taxon>Hyphomicrobiales</taxon>
        <taxon>Phyllobacteriaceae</taxon>
        <taxon>Mesorhizobium</taxon>
    </lineage>
</organism>
<keyword evidence="1" id="KW-1133">Transmembrane helix</keyword>
<dbReference type="AlphaFoldDB" id="A0A330GWF6"/>
<feature type="transmembrane region" description="Helical" evidence="1">
    <location>
        <begin position="465"/>
        <end position="488"/>
    </location>
</feature>
<evidence type="ECO:0000313" key="2">
    <source>
        <dbReference type="EMBL" id="RAZ76520.1"/>
    </source>
</evidence>
<sequence>MHLLPQGEKGKARGGRSKGFVSFALLAIAVLFPAQALAAEIHELPGAAMSFWWALPFAGLLLSIATGPLLFPHLWEHHYGKIAAGWAALVVIPLAVAFGIATAGEAVLHTLLTEYMSFIILLFALYTISGGILLAGNIHGTPLVNAGLLLIGALLASVIGTTGASMILIRPMLRANDNRPFNAHVVIFFIFLVSNIGGSLTPLGDPPLFVGFLRGVDFFWTTVHILPDTLFVGGLVLAIFLAIDIFLHRREAGMPKIKDPTPDTKVRLRGLANLPLLAGVIGAILLSASWKPGVSIPILGVGLELQNLVRDAIILTLAFLSLKVSYKSHREANGFTWGPIAEVAKLFAGIFICIVPVIAILRAGHDGALAPLVALVTSADGQPNDLAYFWLTGALSSFLDNAPTYLVFFELAGGDAQHLMTEAASTLAAISAGAVFMGANTYIGNAPNFMVFAIARHRGFKMPGFFGYMAWSGLVLIPTFLIAGFLFFR</sequence>
<feature type="transmembrane region" description="Helical" evidence="1">
    <location>
        <begin position="148"/>
        <end position="169"/>
    </location>
</feature>
<evidence type="ECO:0000313" key="3">
    <source>
        <dbReference type="Proteomes" id="UP000251956"/>
    </source>
</evidence>
<reference evidence="2 3" key="2">
    <citation type="submission" date="2018-07" db="EMBL/GenBank/DDBJ databases">
        <title>Diversity of Mesorhizobium strains in Brazil.</title>
        <authorList>
            <person name="Helene L.C.F."/>
            <person name="Dall'Agnol R."/>
            <person name="Delamuta J.R.M."/>
            <person name="Hungria M."/>
        </authorList>
    </citation>
    <scope>NUCLEOTIDE SEQUENCE [LARGE SCALE GENOMIC DNA]</scope>
    <source>
        <strain evidence="2 3">CNPSo 3140</strain>
    </source>
</reference>
<name>A0A330GWF6_9HYPH</name>
<comment type="caution">
    <text evidence="2">The sequence shown here is derived from an EMBL/GenBank/DDBJ whole genome shotgun (WGS) entry which is preliminary data.</text>
</comment>
<keyword evidence="1" id="KW-0472">Membrane</keyword>
<feature type="transmembrane region" description="Helical" evidence="1">
    <location>
        <begin position="218"/>
        <end position="247"/>
    </location>
</feature>
<evidence type="ECO:0000256" key="1">
    <source>
        <dbReference type="SAM" id="Phobius"/>
    </source>
</evidence>
<dbReference type="InterPro" id="IPR031566">
    <property type="entry name" value="CitMHS_2"/>
</dbReference>
<reference evidence="3" key="1">
    <citation type="submission" date="2018-06" db="EMBL/GenBank/DDBJ databases">
        <authorList>
            <person name="Helene L.C."/>
            <person name="Dall'Agnol R."/>
            <person name="Delamuta J.R."/>
            <person name="Hungria M."/>
        </authorList>
    </citation>
    <scope>NUCLEOTIDE SEQUENCE [LARGE SCALE GENOMIC DNA]</scope>
    <source>
        <strain evidence="3">CNPSo 3140</strain>
    </source>
</reference>
<proteinExistence type="predicted"/>
<feature type="transmembrane region" description="Helical" evidence="1">
    <location>
        <begin position="268"/>
        <end position="288"/>
    </location>
</feature>
<protein>
    <submittedName>
        <fullName evidence="2">Sodium:proton antiporter</fullName>
    </submittedName>
</protein>
<keyword evidence="1" id="KW-0812">Transmembrane</keyword>
<accession>A0A330GWF6</accession>
<dbReference type="Pfam" id="PF16980">
    <property type="entry name" value="CitMHS_2"/>
    <property type="match status" value="1"/>
</dbReference>
<keyword evidence="3" id="KW-1185">Reference proteome</keyword>
<feature type="transmembrane region" description="Helical" evidence="1">
    <location>
        <begin position="20"/>
        <end position="39"/>
    </location>
</feature>
<feature type="transmembrane region" description="Helical" evidence="1">
    <location>
        <begin position="115"/>
        <end position="136"/>
    </location>
</feature>
<feature type="transmembrane region" description="Helical" evidence="1">
    <location>
        <begin position="181"/>
        <end position="198"/>
    </location>
</feature>
<feature type="transmembrane region" description="Helical" evidence="1">
    <location>
        <begin position="423"/>
        <end position="445"/>
    </location>
</feature>
<dbReference type="EMBL" id="QMBQ01000004">
    <property type="protein sequence ID" value="RAZ76520.1"/>
    <property type="molecule type" value="Genomic_DNA"/>
</dbReference>
<dbReference type="OrthoDB" id="9765532at2"/>
<feature type="transmembrane region" description="Helical" evidence="1">
    <location>
        <begin position="51"/>
        <end position="71"/>
    </location>
</feature>
<feature type="transmembrane region" description="Helical" evidence="1">
    <location>
        <begin position="83"/>
        <end position="103"/>
    </location>
</feature>
<feature type="transmembrane region" description="Helical" evidence="1">
    <location>
        <begin position="346"/>
        <end position="365"/>
    </location>
</feature>
<gene>
    <name evidence="2" type="ORF">DPM35_17075</name>
</gene>
<dbReference type="Proteomes" id="UP000251956">
    <property type="component" value="Unassembled WGS sequence"/>
</dbReference>
<feature type="transmembrane region" description="Helical" evidence="1">
    <location>
        <begin position="387"/>
        <end position="411"/>
    </location>
</feature>